<keyword evidence="2 6" id="KW-0812">Transmembrane</keyword>
<evidence type="ECO:0000256" key="1">
    <source>
        <dbReference type="ARBA" id="ARBA00004141"/>
    </source>
</evidence>
<organism evidence="8 9">
    <name type="scientific">Apiospora arundinis</name>
    <dbReference type="NCBI Taxonomy" id="335852"/>
    <lineage>
        <taxon>Eukaryota</taxon>
        <taxon>Fungi</taxon>
        <taxon>Dikarya</taxon>
        <taxon>Ascomycota</taxon>
        <taxon>Pezizomycotina</taxon>
        <taxon>Sordariomycetes</taxon>
        <taxon>Xylariomycetidae</taxon>
        <taxon>Amphisphaeriales</taxon>
        <taxon>Apiosporaceae</taxon>
        <taxon>Apiospora</taxon>
    </lineage>
</organism>
<gene>
    <name evidence="8" type="ORF">PGQ11_008160</name>
</gene>
<comment type="similarity">
    <text evidence="5">Belongs to the SAT4 family.</text>
</comment>
<keyword evidence="9" id="KW-1185">Reference proteome</keyword>
<evidence type="ECO:0000259" key="7">
    <source>
        <dbReference type="Pfam" id="PF20684"/>
    </source>
</evidence>
<evidence type="ECO:0000256" key="5">
    <source>
        <dbReference type="ARBA" id="ARBA00038359"/>
    </source>
</evidence>
<dbReference type="EMBL" id="JAPCWZ010000005">
    <property type="protein sequence ID" value="KAK8861925.1"/>
    <property type="molecule type" value="Genomic_DNA"/>
</dbReference>
<dbReference type="Proteomes" id="UP001390339">
    <property type="component" value="Unassembled WGS sequence"/>
</dbReference>
<name>A0ABR2IE77_9PEZI</name>
<dbReference type="InterPro" id="IPR052337">
    <property type="entry name" value="SAT4-like"/>
</dbReference>
<evidence type="ECO:0000256" key="4">
    <source>
        <dbReference type="ARBA" id="ARBA00023136"/>
    </source>
</evidence>
<dbReference type="PANTHER" id="PTHR33048">
    <property type="entry name" value="PTH11-LIKE INTEGRAL MEMBRANE PROTEIN (AFU_ORTHOLOGUE AFUA_5G11245)"/>
    <property type="match status" value="1"/>
</dbReference>
<reference evidence="8 9" key="1">
    <citation type="journal article" date="2024" name="IMA Fungus">
        <title>Apiospora arundinis, a panoply of carbohydrate-active enzymes and secondary metabolites.</title>
        <authorList>
            <person name="Sorensen T."/>
            <person name="Petersen C."/>
            <person name="Muurmann A.T."/>
            <person name="Christiansen J.V."/>
            <person name="Brundto M.L."/>
            <person name="Overgaard C.K."/>
            <person name="Boysen A.T."/>
            <person name="Wollenberg R.D."/>
            <person name="Larsen T.O."/>
            <person name="Sorensen J.L."/>
            <person name="Nielsen K.L."/>
            <person name="Sondergaard T.E."/>
        </authorList>
    </citation>
    <scope>NUCLEOTIDE SEQUENCE [LARGE SCALE GENOMIC DNA]</scope>
    <source>
        <strain evidence="8 9">AAU 773</strain>
    </source>
</reference>
<feature type="domain" description="Rhodopsin" evidence="7">
    <location>
        <begin position="29"/>
        <end position="165"/>
    </location>
</feature>
<evidence type="ECO:0000313" key="8">
    <source>
        <dbReference type="EMBL" id="KAK8861925.1"/>
    </source>
</evidence>
<keyword evidence="3 6" id="KW-1133">Transmembrane helix</keyword>
<feature type="transmembrane region" description="Helical" evidence="6">
    <location>
        <begin position="134"/>
        <end position="156"/>
    </location>
</feature>
<evidence type="ECO:0000256" key="3">
    <source>
        <dbReference type="ARBA" id="ARBA00022989"/>
    </source>
</evidence>
<evidence type="ECO:0000256" key="6">
    <source>
        <dbReference type="SAM" id="Phobius"/>
    </source>
</evidence>
<comment type="subcellular location">
    <subcellularLocation>
        <location evidence="1">Membrane</location>
        <topology evidence="1">Multi-pass membrane protein</topology>
    </subcellularLocation>
</comment>
<proteinExistence type="inferred from homology"/>
<comment type="caution">
    <text evidence="8">The sequence shown here is derived from an EMBL/GenBank/DDBJ whole genome shotgun (WGS) entry which is preliminary data.</text>
</comment>
<accession>A0ABR2IE77</accession>
<keyword evidence="4 6" id="KW-0472">Membrane</keyword>
<evidence type="ECO:0000256" key="2">
    <source>
        <dbReference type="ARBA" id="ARBA00022692"/>
    </source>
</evidence>
<sequence>MAVVLPVSTPSAKLICQTHRVDPSGRTILSTTFTKASIALVLMRLSADRRYRYQLWLTIVVNFGSSVGELIAVFDNCEPLQATWNPLLGNCGAKEKVAQISLVVSAFQIVTDWFCAPCPLFILRGLQMPRNSKYFIIGLLMLGGFASIATMLRIPYFKYYTITEDYKD</sequence>
<protein>
    <submittedName>
        <fullName evidence="8">Integral membrane protein</fullName>
    </submittedName>
</protein>
<dbReference type="Pfam" id="PF20684">
    <property type="entry name" value="Fung_rhodopsin"/>
    <property type="match status" value="1"/>
</dbReference>
<dbReference type="PANTHER" id="PTHR33048:SF96">
    <property type="entry name" value="INTEGRAL MEMBRANE PROTEIN"/>
    <property type="match status" value="1"/>
</dbReference>
<dbReference type="InterPro" id="IPR049326">
    <property type="entry name" value="Rhodopsin_dom_fungi"/>
</dbReference>
<evidence type="ECO:0000313" key="9">
    <source>
        <dbReference type="Proteomes" id="UP001390339"/>
    </source>
</evidence>